<protein>
    <recommendedName>
        <fullName evidence="3">Thioredoxin domain-containing protein</fullName>
    </recommendedName>
</protein>
<evidence type="ECO:0008006" key="3">
    <source>
        <dbReference type="Google" id="ProtNLM"/>
    </source>
</evidence>
<name>A0A9J6DMN7_RHIMP</name>
<proteinExistence type="predicted"/>
<accession>A0A9J6DMN7</accession>
<dbReference type="Gene3D" id="3.40.30.10">
    <property type="entry name" value="Glutaredoxin"/>
    <property type="match status" value="2"/>
</dbReference>
<sequence length="430" mass="47835">MATCMRTKWVRRVYQLEKKFGFFQAPLTAENQRGRTKEIRQRIKEAEEEKWKQAQVNKSSLLLYRQHKDTIAPVPLYDNGLGSVLLFEARAGALRTLVRKQAYHGELVSVVCRACGGADETIAHIVTECLQLSPSSSNTDLAAALGFVDTGDVVDYAAVRRSKTRLEQWRKITLRGLREGCQSVPARYKGNDLITIIIIIIITAAGGTSRSVESGRVPAKEVLSQECCTCAECVEVEQILNAKQEELSDYYGVGVVKVVSKPMVEEHYGITSRPAILFFRQSVPALFEGHHDPDSIMEWIGQSLDPAVKALDDESFEHLTQAATGATTGNWLVVFHTDKCVKPDAATGVLEGLSSRVKGTTNVAKVDIDRSPGLAERFAIKECPTVFFFRLGKMYKYNLKKLEIKSLRNFVDGLYKNMKAHPVPVPQTPL</sequence>
<gene>
    <name evidence="1" type="ORF">HPB51_011290</name>
</gene>
<evidence type="ECO:0000313" key="1">
    <source>
        <dbReference type="EMBL" id="KAH8023176.1"/>
    </source>
</evidence>
<organism evidence="1 2">
    <name type="scientific">Rhipicephalus microplus</name>
    <name type="common">Cattle tick</name>
    <name type="synonym">Boophilus microplus</name>
    <dbReference type="NCBI Taxonomy" id="6941"/>
    <lineage>
        <taxon>Eukaryota</taxon>
        <taxon>Metazoa</taxon>
        <taxon>Ecdysozoa</taxon>
        <taxon>Arthropoda</taxon>
        <taxon>Chelicerata</taxon>
        <taxon>Arachnida</taxon>
        <taxon>Acari</taxon>
        <taxon>Parasitiformes</taxon>
        <taxon>Ixodida</taxon>
        <taxon>Ixodoidea</taxon>
        <taxon>Ixodidae</taxon>
        <taxon>Rhipicephalinae</taxon>
        <taxon>Rhipicephalus</taxon>
        <taxon>Boophilus</taxon>
    </lineage>
</organism>
<dbReference type="PANTHER" id="PTHR19991">
    <property type="entry name" value="L 2 01289"/>
    <property type="match status" value="1"/>
</dbReference>
<dbReference type="AlphaFoldDB" id="A0A9J6DMN7"/>
<dbReference type="CDD" id="cd02961">
    <property type="entry name" value="PDI_a_family"/>
    <property type="match status" value="1"/>
</dbReference>
<reference evidence="1" key="2">
    <citation type="submission" date="2021-09" db="EMBL/GenBank/DDBJ databases">
        <authorList>
            <person name="Jia N."/>
            <person name="Wang J."/>
            <person name="Shi W."/>
            <person name="Du L."/>
            <person name="Sun Y."/>
            <person name="Zhan W."/>
            <person name="Jiang J."/>
            <person name="Wang Q."/>
            <person name="Zhang B."/>
            <person name="Ji P."/>
            <person name="Sakyi L.B."/>
            <person name="Cui X."/>
            <person name="Yuan T."/>
            <person name="Jiang B."/>
            <person name="Yang W."/>
            <person name="Lam T.T.-Y."/>
            <person name="Chang Q."/>
            <person name="Ding S."/>
            <person name="Wang X."/>
            <person name="Zhu J."/>
            <person name="Ruan X."/>
            <person name="Zhao L."/>
            <person name="Wei J."/>
            <person name="Que T."/>
            <person name="Du C."/>
            <person name="Cheng J."/>
            <person name="Dai P."/>
            <person name="Han X."/>
            <person name="Huang E."/>
            <person name="Gao Y."/>
            <person name="Liu J."/>
            <person name="Shao H."/>
            <person name="Ye R."/>
            <person name="Li L."/>
            <person name="Wei W."/>
            <person name="Wang X."/>
            <person name="Wang C."/>
            <person name="Huo Q."/>
            <person name="Li W."/>
            <person name="Guo W."/>
            <person name="Chen H."/>
            <person name="Chen S."/>
            <person name="Zhou L."/>
            <person name="Zhou L."/>
            <person name="Ni X."/>
            <person name="Tian J."/>
            <person name="Zhou Y."/>
            <person name="Sheng Y."/>
            <person name="Liu T."/>
            <person name="Pan Y."/>
            <person name="Xia L."/>
            <person name="Li J."/>
            <person name="Zhao F."/>
            <person name="Cao W."/>
        </authorList>
    </citation>
    <scope>NUCLEOTIDE SEQUENCE</scope>
    <source>
        <strain evidence="1">Rmic-2018</strain>
        <tissue evidence="1">Larvae</tissue>
    </source>
</reference>
<dbReference type="Pfam" id="PF13848">
    <property type="entry name" value="Thioredoxin_6"/>
    <property type="match status" value="1"/>
</dbReference>
<reference evidence="1" key="1">
    <citation type="journal article" date="2020" name="Cell">
        <title>Large-Scale Comparative Analyses of Tick Genomes Elucidate Their Genetic Diversity and Vector Capacities.</title>
        <authorList>
            <consortium name="Tick Genome and Microbiome Consortium (TIGMIC)"/>
            <person name="Jia N."/>
            <person name="Wang J."/>
            <person name="Shi W."/>
            <person name="Du L."/>
            <person name="Sun Y."/>
            <person name="Zhan W."/>
            <person name="Jiang J.F."/>
            <person name="Wang Q."/>
            <person name="Zhang B."/>
            <person name="Ji P."/>
            <person name="Bell-Sakyi L."/>
            <person name="Cui X.M."/>
            <person name="Yuan T.T."/>
            <person name="Jiang B.G."/>
            <person name="Yang W.F."/>
            <person name="Lam T.T."/>
            <person name="Chang Q.C."/>
            <person name="Ding S.J."/>
            <person name="Wang X.J."/>
            <person name="Zhu J.G."/>
            <person name="Ruan X.D."/>
            <person name="Zhao L."/>
            <person name="Wei J.T."/>
            <person name="Ye R.Z."/>
            <person name="Que T.C."/>
            <person name="Du C.H."/>
            <person name="Zhou Y.H."/>
            <person name="Cheng J.X."/>
            <person name="Dai P.F."/>
            <person name="Guo W.B."/>
            <person name="Han X.H."/>
            <person name="Huang E.J."/>
            <person name="Li L.F."/>
            <person name="Wei W."/>
            <person name="Gao Y.C."/>
            <person name="Liu J.Z."/>
            <person name="Shao H.Z."/>
            <person name="Wang X."/>
            <person name="Wang C.C."/>
            <person name="Yang T.C."/>
            <person name="Huo Q.B."/>
            <person name="Li W."/>
            <person name="Chen H.Y."/>
            <person name="Chen S.E."/>
            <person name="Zhou L.G."/>
            <person name="Ni X.B."/>
            <person name="Tian J.H."/>
            <person name="Sheng Y."/>
            <person name="Liu T."/>
            <person name="Pan Y.S."/>
            <person name="Xia L.Y."/>
            <person name="Li J."/>
            <person name="Zhao F."/>
            <person name="Cao W.C."/>
        </authorList>
    </citation>
    <scope>NUCLEOTIDE SEQUENCE</scope>
    <source>
        <strain evidence="1">Rmic-2018</strain>
    </source>
</reference>
<dbReference type="VEuPathDB" id="VectorBase:LOC119171627"/>
<dbReference type="SUPFAM" id="SSF52833">
    <property type="entry name" value="Thioredoxin-like"/>
    <property type="match status" value="2"/>
</dbReference>
<dbReference type="Proteomes" id="UP000821866">
    <property type="component" value="Chromosome 6"/>
</dbReference>
<dbReference type="PANTHER" id="PTHR19991:SF2">
    <property type="entry name" value="GH08893P"/>
    <property type="match status" value="1"/>
</dbReference>
<dbReference type="InterPro" id="IPR036249">
    <property type="entry name" value="Thioredoxin-like_sf"/>
</dbReference>
<dbReference type="EMBL" id="JABSTU010000008">
    <property type="protein sequence ID" value="KAH8023176.1"/>
    <property type="molecule type" value="Genomic_DNA"/>
</dbReference>
<comment type="caution">
    <text evidence="1">The sequence shown here is derived from an EMBL/GenBank/DDBJ whole genome shotgun (WGS) entry which is preliminary data.</text>
</comment>
<keyword evidence="2" id="KW-1185">Reference proteome</keyword>
<evidence type="ECO:0000313" key="2">
    <source>
        <dbReference type="Proteomes" id="UP000821866"/>
    </source>
</evidence>